<protein>
    <submittedName>
        <fullName evidence="1">Uncharacterized protein</fullName>
    </submittedName>
</protein>
<gene>
    <name evidence="1" type="ORF">GCM10009544_40400</name>
</gene>
<comment type="caution">
    <text evidence="1">The sequence shown here is derived from an EMBL/GenBank/DDBJ whole genome shotgun (WGS) entry which is preliminary data.</text>
</comment>
<evidence type="ECO:0000313" key="2">
    <source>
        <dbReference type="Proteomes" id="UP001499895"/>
    </source>
</evidence>
<evidence type="ECO:0000313" key="1">
    <source>
        <dbReference type="EMBL" id="GAA0474299.1"/>
    </source>
</evidence>
<organism evidence="1 2">
    <name type="scientific">Streptomyces stramineus</name>
    <dbReference type="NCBI Taxonomy" id="173861"/>
    <lineage>
        <taxon>Bacteria</taxon>
        <taxon>Bacillati</taxon>
        <taxon>Actinomycetota</taxon>
        <taxon>Actinomycetes</taxon>
        <taxon>Kitasatosporales</taxon>
        <taxon>Streptomycetaceae</taxon>
        <taxon>Streptomyces</taxon>
    </lineage>
</organism>
<name>A0ABN1AE57_9ACTN</name>
<dbReference type="EMBL" id="BAAAHB010000046">
    <property type="protein sequence ID" value="GAA0474299.1"/>
    <property type="molecule type" value="Genomic_DNA"/>
</dbReference>
<dbReference type="Proteomes" id="UP001499895">
    <property type="component" value="Unassembled WGS sequence"/>
</dbReference>
<reference evidence="1 2" key="1">
    <citation type="journal article" date="2019" name="Int. J. Syst. Evol. Microbiol.">
        <title>The Global Catalogue of Microorganisms (GCM) 10K type strain sequencing project: providing services to taxonomists for standard genome sequencing and annotation.</title>
        <authorList>
            <consortium name="The Broad Institute Genomics Platform"/>
            <consortium name="The Broad Institute Genome Sequencing Center for Infectious Disease"/>
            <person name="Wu L."/>
            <person name="Ma J."/>
        </authorList>
    </citation>
    <scope>NUCLEOTIDE SEQUENCE [LARGE SCALE GENOMIC DNA]</scope>
    <source>
        <strain evidence="1 2">JCM 10649</strain>
    </source>
</reference>
<keyword evidence="2" id="KW-1185">Reference proteome</keyword>
<proteinExistence type="predicted"/>
<accession>A0ABN1AE57</accession>
<sequence length="62" mass="6763">MLHTGPETDVPQLVPGAGCPGRKRTLSWVFDGVVRDREARAGALLNAAFRPVPSFRLHILVI</sequence>